<gene>
    <name evidence="2" type="ordered locus">LHK_01782</name>
</gene>
<dbReference type="AlphaFoldDB" id="C1D8H6"/>
<dbReference type="Proteomes" id="UP000002010">
    <property type="component" value="Chromosome"/>
</dbReference>
<dbReference type="SMART" id="SM01040">
    <property type="entry name" value="Bro-N"/>
    <property type="match status" value="1"/>
</dbReference>
<reference evidence="2 3" key="1">
    <citation type="journal article" date="2009" name="PLoS Genet.">
        <title>The complete genome and proteome of Laribacter hongkongensis reveal potential mechanisms for adaptations to different temperatures and habitats.</title>
        <authorList>
            <person name="Woo P.C."/>
            <person name="Lau S.K."/>
            <person name="Tse H."/>
            <person name="Teng J.L."/>
            <person name="Curreem S.O."/>
            <person name="Tsang A.K."/>
            <person name="Fan R.Y."/>
            <person name="Wong G.K."/>
            <person name="Huang Y."/>
            <person name="Loman N.J."/>
            <person name="Snyder L.A."/>
            <person name="Cai J.J."/>
            <person name="Huang J.D."/>
            <person name="Mak W."/>
            <person name="Pallen M.J."/>
            <person name="Lok S."/>
            <person name="Yuen K.Y."/>
        </authorList>
    </citation>
    <scope>NUCLEOTIDE SEQUENCE [LARGE SCALE GENOMIC DNA]</scope>
    <source>
        <strain evidence="2 3">HLHK9</strain>
    </source>
</reference>
<evidence type="ECO:0000313" key="2">
    <source>
        <dbReference type="EMBL" id="ACO74766.1"/>
    </source>
</evidence>
<dbReference type="STRING" id="557598.LHK_01782"/>
<dbReference type="EMBL" id="CP001154">
    <property type="protein sequence ID" value="ACO74766.1"/>
    <property type="molecule type" value="Genomic_DNA"/>
</dbReference>
<name>C1D8H6_LARHH</name>
<feature type="domain" description="Bro-N" evidence="1">
    <location>
        <begin position="1"/>
        <end position="122"/>
    </location>
</feature>
<dbReference type="KEGG" id="lhk:LHK_01782"/>
<dbReference type="HOGENOM" id="CLU_1287510_0_0_4"/>
<organism evidence="2 3">
    <name type="scientific">Laribacter hongkongensis (strain HLHK9)</name>
    <dbReference type="NCBI Taxonomy" id="557598"/>
    <lineage>
        <taxon>Bacteria</taxon>
        <taxon>Pseudomonadati</taxon>
        <taxon>Pseudomonadota</taxon>
        <taxon>Betaproteobacteria</taxon>
        <taxon>Neisseriales</taxon>
        <taxon>Aquaspirillaceae</taxon>
        <taxon>Laribacter</taxon>
    </lineage>
</organism>
<evidence type="ECO:0000313" key="3">
    <source>
        <dbReference type="Proteomes" id="UP000002010"/>
    </source>
</evidence>
<dbReference type="PANTHER" id="PTHR36180">
    <property type="entry name" value="DNA-BINDING PROTEIN-RELATED-RELATED"/>
    <property type="match status" value="1"/>
</dbReference>
<evidence type="ECO:0000259" key="1">
    <source>
        <dbReference type="PROSITE" id="PS51750"/>
    </source>
</evidence>
<dbReference type="Pfam" id="PF02498">
    <property type="entry name" value="Bro-N"/>
    <property type="match status" value="1"/>
</dbReference>
<protein>
    <submittedName>
        <fullName evidence="2">Phage associated-antirepressor</fullName>
    </submittedName>
</protein>
<dbReference type="RefSeq" id="WP_012697252.1">
    <property type="nucleotide sequence ID" value="NC_012559.1"/>
</dbReference>
<dbReference type="PANTHER" id="PTHR36180:SF2">
    <property type="entry name" value="BRO FAMILY PROTEIN"/>
    <property type="match status" value="1"/>
</dbReference>
<keyword evidence="3" id="KW-1185">Reference proteome</keyword>
<dbReference type="PROSITE" id="PS51750">
    <property type="entry name" value="BRO_N"/>
    <property type="match status" value="1"/>
</dbReference>
<dbReference type="InterPro" id="IPR003497">
    <property type="entry name" value="BRO_N_domain"/>
</dbReference>
<accession>C1D8H6</accession>
<proteinExistence type="predicted"/>
<dbReference type="eggNOG" id="COG3617">
    <property type="taxonomic scope" value="Bacteria"/>
</dbReference>
<sequence>MATQSHAQGAPAAPAVFSFESHSVRTIYRDGEIWFVLNDVTEALAFSRGRDAARMLDDDERGAHIVRVSSNNQHESFDREVEVTIVNESGLYSLILRSRKPEAKRFKKWVTSEVLPAIRKTGAYSSTRRAKVEPGSYLLTAGEVHHLHGVFCMVDMMRDTLRELEPPLRLLNAPIAPRVFDSWHEIGMFIGSLKKLRSHCDEYYRTVERRVLGQ</sequence>